<dbReference type="InterPro" id="IPR009097">
    <property type="entry name" value="Cyclic_Pdiesterase"/>
</dbReference>
<dbReference type="Proteomes" id="UP001595699">
    <property type="component" value="Unassembled WGS sequence"/>
</dbReference>
<dbReference type="GO" id="GO:0016874">
    <property type="term" value="F:ligase activity"/>
    <property type="evidence" value="ECO:0007669"/>
    <property type="project" value="UniProtKB-KW"/>
</dbReference>
<comment type="caution">
    <text evidence="1">The sequence shown here is derived from an EMBL/GenBank/DDBJ whole genome shotgun (WGS) entry which is preliminary data.</text>
</comment>
<dbReference type="InterPro" id="IPR050580">
    <property type="entry name" value="2H_phosphoesterase_YjcG-like"/>
</dbReference>
<dbReference type="RefSeq" id="WP_205119886.1">
    <property type="nucleotide sequence ID" value="NZ_JAFBCM010000001.1"/>
</dbReference>
<dbReference type="EMBL" id="JBHRZH010000017">
    <property type="protein sequence ID" value="MFC3763028.1"/>
    <property type="molecule type" value="Genomic_DNA"/>
</dbReference>
<dbReference type="PANTHER" id="PTHR40037:SF1">
    <property type="entry name" value="PHOSPHOESTERASE SAOUHSC_00951-RELATED"/>
    <property type="match status" value="1"/>
</dbReference>
<evidence type="ECO:0000313" key="1">
    <source>
        <dbReference type="EMBL" id="MFC3763028.1"/>
    </source>
</evidence>
<dbReference type="PANTHER" id="PTHR40037">
    <property type="entry name" value="PHOSPHOESTERASE YJCG-RELATED"/>
    <property type="match status" value="1"/>
</dbReference>
<sequence length="172" mass="18966">MLYEPGQTALVVLFPAADAVVQGWRAEHDDAAARGVPAHVTVLFPFLPEDLITDRDLDELRVICAGQQAFEVKFGSCGRFTDLLYLAPEPAEPFRALTQAVTTRWPEAPPYGGAYDEVVPHLTVANGVDGAAMDAVEAELSPRLPVRERVEQVDLFTFDGATWRSRRRFPLS</sequence>
<dbReference type="Gene3D" id="3.90.1140.10">
    <property type="entry name" value="Cyclic phosphodiesterase"/>
    <property type="match status" value="1"/>
</dbReference>
<reference evidence="2" key="1">
    <citation type="journal article" date="2019" name="Int. J. Syst. Evol. Microbiol.">
        <title>The Global Catalogue of Microorganisms (GCM) 10K type strain sequencing project: providing services to taxonomists for standard genome sequencing and annotation.</title>
        <authorList>
            <consortium name="The Broad Institute Genomics Platform"/>
            <consortium name="The Broad Institute Genome Sequencing Center for Infectious Disease"/>
            <person name="Wu L."/>
            <person name="Ma J."/>
        </authorList>
    </citation>
    <scope>NUCLEOTIDE SEQUENCE [LARGE SCALE GENOMIC DNA]</scope>
    <source>
        <strain evidence="2">CGMCC 4.7241</strain>
    </source>
</reference>
<organism evidence="1 2">
    <name type="scientific">Tenggerimyces flavus</name>
    <dbReference type="NCBI Taxonomy" id="1708749"/>
    <lineage>
        <taxon>Bacteria</taxon>
        <taxon>Bacillati</taxon>
        <taxon>Actinomycetota</taxon>
        <taxon>Actinomycetes</taxon>
        <taxon>Propionibacteriales</taxon>
        <taxon>Nocardioidaceae</taxon>
        <taxon>Tenggerimyces</taxon>
    </lineage>
</organism>
<dbReference type="Pfam" id="PF13563">
    <property type="entry name" value="2_5_RNA_ligase2"/>
    <property type="match status" value="1"/>
</dbReference>
<protein>
    <submittedName>
        <fullName evidence="1">2'-5' RNA ligase family protein</fullName>
    </submittedName>
</protein>
<dbReference type="SUPFAM" id="SSF55144">
    <property type="entry name" value="LigT-like"/>
    <property type="match status" value="1"/>
</dbReference>
<evidence type="ECO:0000313" key="2">
    <source>
        <dbReference type="Proteomes" id="UP001595699"/>
    </source>
</evidence>
<accession>A0ABV7YG22</accession>
<name>A0ABV7YG22_9ACTN</name>
<proteinExistence type="predicted"/>
<keyword evidence="1" id="KW-0436">Ligase</keyword>
<keyword evidence="2" id="KW-1185">Reference proteome</keyword>
<gene>
    <name evidence="1" type="ORF">ACFOUW_19460</name>
</gene>